<dbReference type="Pfam" id="PF01753">
    <property type="entry name" value="zf-MYND"/>
    <property type="match status" value="1"/>
</dbReference>
<sequence length="291" mass="33205">MAAGGRELEEFLLEDDLDVGDFRKAAVVIEQRVTADVESEDTDRMAAGDIEDKADDDLAAHVLSWFYGDITGAFILNEDAGGDADDKQCYETHLLVNPIPFTKFGQAGDWLHCSATGTCKEMCEDTGDTGDNEPIFVKACFNLYKRYGLQLFTRAARRETYQDCVVFYYITHRIKRDGAQMDTRADWALLTQFERYEWEHQTILGKWNCLTLYGCDTEECPERKALEALREKRVRGVRDPVVEKRLEDWGAKPKACSTCESSSYCSAACQRAHWLVHKPECLKNRKFSKRS</sequence>
<dbReference type="EMBL" id="JARKIB010000224">
    <property type="protein sequence ID" value="KAJ7722002.1"/>
    <property type="molecule type" value="Genomic_DNA"/>
</dbReference>
<evidence type="ECO:0000256" key="4">
    <source>
        <dbReference type="PROSITE-ProRule" id="PRU00134"/>
    </source>
</evidence>
<evidence type="ECO:0000259" key="5">
    <source>
        <dbReference type="PROSITE" id="PS50865"/>
    </source>
</evidence>
<evidence type="ECO:0000313" key="7">
    <source>
        <dbReference type="Proteomes" id="UP001215598"/>
    </source>
</evidence>
<proteinExistence type="predicted"/>
<keyword evidence="7" id="KW-1185">Reference proteome</keyword>
<evidence type="ECO:0000256" key="2">
    <source>
        <dbReference type="ARBA" id="ARBA00022771"/>
    </source>
</evidence>
<dbReference type="SUPFAM" id="SSF144232">
    <property type="entry name" value="HIT/MYND zinc finger-like"/>
    <property type="match status" value="1"/>
</dbReference>
<dbReference type="GO" id="GO:0008270">
    <property type="term" value="F:zinc ion binding"/>
    <property type="evidence" value="ECO:0007669"/>
    <property type="project" value="UniProtKB-KW"/>
</dbReference>
<evidence type="ECO:0000256" key="3">
    <source>
        <dbReference type="ARBA" id="ARBA00022833"/>
    </source>
</evidence>
<gene>
    <name evidence="6" type="ORF">B0H16DRAFT_1699429</name>
</gene>
<comment type="caution">
    <text evidence="6">The sequence shown here is derived from an EMBL/GenBank/DDBJ whole genome shotgun (WGS) entry which is preliminary data.</text>
</comment>
<dbReference type="Proteomes" id="UP001215598">
    <property type="component" value="Unassembled WGS sequence"/>
</dbReference>
<keyword evidence="3" id="KW-0862">Zinc</keyword>
<keyword evidence="1" id="KW-0479">Metal-binding</keyword>
<accession>A0AAD7MLA8</accession>
<dbReference type="AlphaFoldDB" id="A0AAD7MLA8"/>
<dbReference type="InterPro" id="IPR002893">
    <property type="entry name" value="Znf_MYND"/>
</dbReference>
<feature type="domain" description="MYND-type" evidence="5">
    <location>
        <begin position="217"/>
        <end position="281"/>
    </location>
</feature>
<organism evidence="6 7">
    <name type="scientific">Mycena metata</name>
    <dbReference type="NCBI Taxonomy" id="1033252"/>
    <lineage>
        <taxon>Eukaryota</taxon>
        <taxon>Fungi</taxon>
        <taxon>Dikarya</taxon>
        <taxon>Basidiomycota</taxon>
        <taxon>Agaricomycotina</taxon>
        <taxon>Agaricomycetes</taxon>
        <taxon>Agaricomycetidae</taxon>
        <taxon>Agaricales</taxon>
        <taxon>Marasmiineae</taxon>
        <taxon>Mycenaceae</taxon>
        <taxon>Mycena</taxon>
    </lineage>
</organism>
<evidence type="ECO:0000256" key="1">
    <source>
        <dbReference type="ARBA" id="ARBA00022723"/>
    </source>
</evidence>
<protein>
    <recommendedName>
        <fullName evidence="5">MYND-type domain-containing protein</fullName>
    </recommendedName>
</protein>
<keyword evidence="2 4" id="KW-0863">Zinc-finger</keyword>
<name>A0AAD7MLA8_9AGAR</name>
<reference evidence="6" key="1">
    <citation type="submission" date="2023-03" db="EMBL/GenBank/DDBJ databases">
        <title>Massive genome expansion in bonnet fungi (Mycena s.s.) driven by repeated elements and novel gene families across ecological guilds.</title>
        <authorList>
            <consortium name="Lawrence Berkeley National Laboratory"/>
            <person name="Harder C.B."/>
            <person name="Miyauchi S."/>
            <person name="Viragh M."/>
            <person name="Kuo A."/>
            <person name="Thoen E."/>
            <person name="Andreopoulos B."/>
            <person name="Lu D."/>
            <person name="Skrede I."/>
            <person name="Drula E."/>
            <person name="Henrissat B."/>
            <person name="Morin E."/>
            <person name="Kohler A."/>
            <person name="Barry K."/>
            <person name="LaButti K."/>
            <person name="Morin E."/>
            <person name="Salamov A."/>
            <person name="Lipzen A."/>
            <person name="Mereny Z."/>
            <person name="Hegedus B."/>
            <person name="Baldrian P."/>
            <person name="Stursova M."/>
            <person name="Weitz H."/>
            <person name="Taylor A."/>
            <person name="Grigoriev I.V."/>
            <person name="Nagy L.G."/>
            <person name="Martin F."/>
            <person name="Kauserud H."/>
        </authorList>
    </citation>
    <scope>NUCLEOTIDE SEQUENCE</scope>
    <source>
        <strain evidence="6">CBHHK182m</strain>
    </source>
</reference>
<dbReference type="PROSITE" id="PS50865">
    <property type="entry name" value="ZF_MYND_2"/>
    <property type="match status" value="1"/>
</dbReference>
<dbReference type="Gene3D" id="6.10.140.2220">
    <property type="match status" value="1"/>
</dbReference>
<evidence type="ECO:0000313" key="6">
    <source>
        <dbReference type="EMBL" id="KAJ7722002.1"/>
    </source>
</evidence>